<feature type="compositionally biased region" description="Polar residues" evidence="1">
    <location>
        <begin position="384"/>
        <end position="401"/>
    </location>
</feature>
<gene>
    <name evidence="3" type="ORF">D0863_03958</name>
</gene>
<feature type="region of interest" description="Disordered" evidence="1">
    <location>
        <begin position="359"/>
        <end position="412"/>
    </location>
</feature>
<evidence type="ECO:0000256" key="1">
    <source>
        <dbReference type="SAM" id="MobiDB-lite"/>
    </source>
</evidence>
<dbReference type="EMBL" id="QWIP01000100">
    <property type="protein sequence ID" value="RMY73288.1"/>
    <property type="molecule type" value="Genomic_DNA"/>
</dbReference>
<comment type="caution">
    <text evidence="3">The sequence shown here is derived from an EMBL/GenBank/DDBJ whole genome shotgun (WGS) entry which is preliminary data.</text>
</comment>
<dbReference type="AlphaFoldDB" id="A0A3M7E9L8"/>
<feature type="compositionally biased region" description="Polar residues" evidence="1">
    <location>
        <begin position="106"/>
        <end position="118"/>
    </location>
</feature>
<feature type="region of interest" description="Disordered" evidence="1">
    <location>
        <begin position="668"/>
        <end position="695"/>
    </location>
</feature>
<dbReference type="Pfam" id="PF01823">
    <property type="entry name" value="MACPF"/>
    <property type="match status" value="1"/>
</dbReference>
<dbReference type="InterPro" id="IPR020864">
    <property type="entry name" value="MACPF"/>
</dbReference>
<feature type="compositionally biased region" description="Polar residues" evidence="1">
    <location>
        <begin position="55"/>
        <end position="64"/>
    </location>
</feature>
<reference evidence="3 4" key="1">
    <citation type="journal article" date="2018" name="BMC Genomics">
        <title>Genomic evidence for intraspecific hybridization in a clonal and extremely halotolerant yeast.</title>
        <authorList>
            <person name="Gostincar C."/>
            <person name="Stajich J.E."/>
            <person name="Zupancic J."/>
            <person name="Zalar P."/>
            <person name="Gunde-Cimerman N."/>
        </authorList>
    </citation>
    <scope>NUCLEOTIDE SEQUENCE [LARGE SCALE GENOMIC DNA]</scope>
    <source>
        <strain evidence="3 4">EXF-2682</strain>
    </source>
</reference>
<organism evidence="3 4">
    <name type="scientific">Hortaea werneckii</name>
    <name type="common">Black yeast</name>
    <name type="synonym">Cladosporium werneckii</name>
    <dbReference type="NCBI Taxonomy" id="91943"/>
    <lineage>
        <taxon>Eukaryota</taxon>
        <taxon>Fungi</taxon>
        <taxon>Dikarya</taxon>
        <taxon>Ascomycota</taxon>
        <taxon>Pezizomycotina</taxon>
        <taxon>Dothideomycetes</taxon>
        <taxon>Dothideomycetidae</taxon>
        <taxon>Mycosphaerellales</taxon>
        <taxon>Teratosphaeriaceae</taxon>
        <taxon>Hortaea</taxon>
    </lineage>
</organism>
<accession>A0A3M7E9L8</accession>
<dbReference type="VEuPathDB" id="FungiDB:BTJ68_02166"/>
<feature type="region of interest" description="Disordered" evidence="1">
    <location>
        <begin position="974"/>
        <end position="1002"/>
    </location>
</feature>
<sequence length="1112" mass="119119">MHIGGHRMTKPDESAGVQPLTKTSTADQTSPGGVAKATAKPVDAAVTKDPLKVVVSSTDSSPAVTKQDAPAEQSNSGGSVNGVGQQGSRMIIGGHRAATATHESVESTGGASGPSDNNKGPGKAPTDQGQGGTQPAPPSTTASTGNPILKARPFVIKASFLRSATPESPSPMAEATGSILSKTLDDNVLSCPLADASGLALSVIRRLIPAMSRFRGIHKFCTESGVVVEDETLCLGDYLAIEPTEPNTANGAVPTVQVYYRTPSKNPIEPIANAAQAPPINNQMSVPQEGLKAQLKPAELRSMLPEDRGVQPKVGVVASAGTLDEAKWGVVLRNCAVFFGWVIDPKTREIRRAPKAAFQLRSKPETEQGYETNGELQGQLPVANETSPPESTSSNVSTQPQAALPDPKRPATASNMLSTVQQADAIAKDFLAKGQSEEAAAKPRATVDAEMTNPKGEIELPSERSARLAAAAAAEEAAKLKQQTVVRTSVLTAGIPPKTYNAIPNFRVNDDSKIDITVCKHELSMSMAKNDFSSQSTEASVSGGFAGITAGVSAGYASSKSSGHEETSTDATQTMVARYMYPRCDLFLTAGDLEPTPEFASLLETIRTTKSIRALRRLQADFGQLFCQQLTLGARLLSTQTMSTRFKGSTDEQKEQFKVSVGVSVSTPYGGASVKHEQEQGSSSENKRSETNSNESNVFEAVGGDTILANNPNAWASTVSSPETWRVINREGLSSLVEMLAQMPGYASVQSWFVQAVPVLSKYMTVGDSHTVTCRLKVINPTNSLHVKNEDGKARHYLGFQKDDVVSPCQNTTDTTIINGQCPNFWIRLDYTTERRLFEPQTFRAPVLRGFDNYSVGGPKFGSQYNEAFAAVTWDIIAPFADVLAHGTRIILRAKPTDEKAPVSHMTVFRTAQGEFVPGMSDRDEYQYWRILKTGEGTTVPQPGEPIQAGDEIRLAWSFRDQTTGYRDYVDDVFGRRQTGPPSDIPSTTTNNTTSTGGSGSGGGDLVLYLKVPWPRFENTGRPTAMIMCADGSSKEIVKDVQTARGRFKYALQDVRFRLDAVPNGGKGDSEDYLLQGVVQEGDTPRGLNLTVHQPGNAFQMQTTIFGFGIWS</sequence>
<feature type="compositionally biased region" description="Polar residues" evidence="1">
    <location>
        <begin position="20"/>
        <end position="31"/>
    </location>
</feature>
<evidence type="ECO:0000259" key="2">
    <source>
        <dbReference type="Pfam" id="PF01823"/>
    </source>
</evidence>
<feature type="compositionally biased region" description="Low complexity" evidence="1">
    <location>
        <begin position="987"/>
        <end position="996"/>
    </location>
</feature>
<name>A0A3M7E9L8_HORWE</name>
<protein>
    <recommendedName>
        <fullName evidence="2">MACPF domain-containing protein</fullName>
    </recommendedName>
</protein>
<feature type="region of interest" description="Disordered" evidence="1">
    <location>
        <begin position="1"/>
        <end position="148"/>
    </location>
</feature>
<evidence type="ECO:0000313" key="4">
    <source>
        <dbReference type="Proteomes" id="UP000269276"/>
    </source>
</evidence>
<feature type="domain" description="MACPF" evidence="2">
    <location>
        <begin position="565"/>
        <end position="732"/>
    </location>
</feature>
<dbReference type="Proteomes" id="UP000269276">
    <property type="component" value="Unassembled WGS sequence"/>
</dbReference>
<evidence type="ECO:0000313" key="3">
    <source>
        <dbReference type="EMBL" id="RMY73288.1"/>
    </source>
</evidence>
<dbReference type="OrthoDB" id="3866630at2759"/>
<feature type="compositionally biased region" description="Basic and acidic residues" evidence="1">
    <location>
        <begin position="674"/>
        <end position="690"/>
    </location>
</feature>
<proteinExistence type="predicted"/>